<feature type="transmembrane region" description="Helical" evidence="6">
    <location>
        <begin position="29"/>
        <end position="49"/>
    </location>
</feature>
<dbReference type="GO" id="GO:0005886">
    <property type="term" value="C:plasma membrane"/>
    <property type="evidence" value="ECO:0007669"/>
    <property type="project" value="TreeGrafter"/>
</dbReference>
<dbReference type="PANTHER" id="PTHR23501:SF191">
    <property type="entry name" value="VACUOLAR BASIC AMINO ACID TRANSPORTER 4"/>
    <property type="match status" value="1"/>
</dbReference>
<evidence type="ECO:0000256" key="1">
    <source>
        <dbReference type="ARBA" id="ARBA00004127"/>
    </source>
</evidence>
<dbReference type="Gene3D" id="1.20.1250.20">
    <property type="entry name" value="MFS general substrate transporter like domains"/>
    <property type="match status" value="1"/>
</dbReference>
<dbReference type="PANTHER" id="PTHR23501">
    <property type="entry name" value="MAJOR FACILITATOR SUPERFAMILY"/>
    <property type="match status" value="1"/>
</dbReference>
<proteinExistence type="predicted"/>
<evidence type="ECO:0000256" key="6">
    <source>
        <dbReference type="SAM" id="Phobius"/>
    </source>
</evidence>
<feature type="transmembrane region" description="Helical" evidence="6">
    <location>
        <begin position="6"/>
        <end position="22"/>
    </location>
</feature>
<keyword evidence="5 6" id="KW-0472">Membrane</keyword>
<feature type="transmembrane region" description="Helical" evidence="6">
    <location>
        <begin position="55"/>
        <end position="74"/>
    </location>
</feature>
<keyword evidence="4 6" id="KW-1133">Transmembrane helix</keyword>
<keyword evidence="8" id="KW-1185">Reference proteome</keyword>
<dbReference type="InterPro" id="IPR036259">
    <property type="entry name" value="MFS_trans_sf"/>
</dbReference>
<dbReference type="Proteomes" id="UP000245591">
    <property type="component" value="Unassembled WGS sequence"/>
</dbReference>
<dbReference type="AlphaFoldDB" id="A0A2U1IYV1"/>
<reference evidence="7 8" key="1">
    <citation type="journal article" date="2018" name="MBio">
        <title>Comparative Genomics Reveals the Core Gene Toolbox for the Fungus-Insect Symbiosis.</title>
        <authorList>
            <person name="Wang Y."/>
            <person name="Stata M."/>
            <person name="Wang W."/>
            <person name="Stajich J.E."/>
            <person name="White M.M."/>
            <person name="Moncalvo J.M."/>
        </authorList>
    </citation>
    <scope>NUCLEOTIDE SEQUENCE [LARGE SCALE GENOMIC DNA]</scope>
    <source>
        <strain evidence="7 8">AUS-126-30</strain>
    </source>
</reference>
<evidence type="ECO:0000256" key="3">
    <source>
        <dbReference type="ARBA" id="ARBA00022692"/>
    </source>
</evidence>
<dbReference type="GO" id="GO:0012505">
    <property type="term" value="C:endomembrane system"/>
    <property type="evidence" value="ECO:0007669"/>
    <property type="project" value="UniProtKB-SubCell"/>
</dbReference>
<dbReference type="EMBL" id="MBFU01000603">
    <property type="protein sequence ID" value="PVZ97989.1"/>
    <property type="molecule type" value="Genomic_DNA"/>
</dbReference>
<comment type="subcellular location">
    <subcellularLocation>
        <location evidence="1">Endomembrane system</location>
        <topology evidence="1">Multi-pass membrane protein</topology>
    </subcellularLocation>
</comment>
<comment type="caution">
    <text evidence="7">The sequence shown here is derived from an EMBL/GenBank/DDBJ whole genome shotgun (WGS) entry which is preliminary data.</text>
</comment>
<evidence type="ECO:0000256" key="4">
    <source>
        <dbReference type="ARBA" id="ARBA00022989"/>
    </source>
</evidence>
<organism evidence="7 8">
    <name type="scientific">Smittium angustum</name>
    <dbReference type="NCBI Taxonomy" id="133377"/>
    <lineage>
        <taxon>Eukaryota</taxon>
        <taxon>Fungi</taxon>
        <taxon>Fungi incertae sedis</taxon>
        <taxon>Zoopagomycota</taxon>
        <taxon>Kickxellomycotina</taxon>
        <taxon>Harpellomycetes</taxon>
        <taxon>Harpellales</taxon>
        <taxon>Legeriomycetaceae</taxon>
        <taxon>Smittium</taxon>
    </lineage>
</organism>
<keyword evidence="2" id="KW-0813">Transport</keyword>
<feature type="transmembrane region" description="Helical" evidence="6">
    <location>
        <begin position="86"/>
        <end position="107"/>
    </location>
</feature>
<evidence type="ECO:0000256" key="5">
    <source>
        <dbReference type="ARBA" id="ARBA00023136"/>
    </source>
</evidence>
<evidence type="ECO:0000313" key="8">
    <source>
        <dbReference type="Proteomes" id="UP000245591"/>
    </source>
</evidence>
<accession>A0A2U1IYV1</accession>
<evidence type="ECO:0000313" key="7">
    <source>
        <dbReference type="EMBL" id="PVZ97989.1"/>
    </source>
</evidence>
<sequence length="195" mass="21300">MGFGMFGLIFYMPMYYTVVYGGNTTQSGLFLLPLMLEIIFASFICGFVISKTGIYQPYMWVDNALLAVGIGLVTTFNQDTKKILQVIYLLICGLGIGLTIQPFILSIKASSTPNILSIKTTLIQFFHIIGGTIGMTIVSTVKQNSLRNKLAVIETLFPTDTKIIDAVLKTALDIRAPGVPSDLQEAIVVAYVKSI</sequence>
<evidence type="ECO:0008006" key="9">
    <source>
        <dbReference type="Google" id="ProtNLM"/>
    </source>
</evidence>
<feature type="transmembrane region" description="Helical" evidence="6">
    <location>
        <begin position="122"/>
        <end position="141"/>
    </location>
</feature>
<gene>
    <name evidence="7" type="ORF">BB558_006011</name>
</gene>
<dbReference type="SUPFAM" id="SSF103473">
    <property type="entry name" value="MFS general substrate transporter"/>
    <property type="match status" value="1"/>
</dbReference>
<evidence type="ECO:0000256" key="2">
    <source>
        <dbReference type="ARBA" id="ARBA00022448"/>
    </source>
</evidence>
<protein>
    <recommendedName>
        <fullName evidence="9">Major facilitator superfamily (MFS) profile domain-containing protein</fullName>
    </recommendedName>
</protein>
<keyword evidence="3 6" id="KW-0812">Transmembrane</keyword>
<name>A0A2U1IYV1_SMIAN</name>
<dbReference type="GO" id="GO:0022857">
    <property type="term" value="F:transmembrane transporter activity"/>
    <property type="evidence" value="ECO:0007669"/>
    <property type="project" value="TreeGrafter"/>
</dbReference>